<keyword evidence="2" id="KW-1185">Reference proteome</keyword>
<gene>
    <name evidence="1" type="ORF">GCM10010981_33190</name>
</gene>
<accession>A0ABQ1GD95</accession>
<dbReference type="EMBL" id="BMJA01000003">
    <property type="protein sequence ID" value="GGA41540.1"/>
    <property type="molecule type" value="Genomic_DNA"/>
</dbReference>
<protein>
    <submittedName>
        <fullName evidence="1">Uncharacterized protein</fullName>
    </submittedName>
</protein>
<evidence type="ECO:0000313" key="1">
    <source>
        <dbReference type="EMBL" id="GGA41540.1"/>
    </source>
</evidence>
<sequence>MKVAIPTNSDTSGAELTLWKGKPYLIGITYKWEPEGPSHSAIVVMLNNLWFSSGSERFDAALSGATKCMYRIEK</sequence>
<dbReference type="Proteomes" id="UP000620046">
    <property type="component" value="Unassembled WGS sequence"/>
</dbReference>
<reference evidence="2" key="1">
    <citation type="journal article" date="2019" name="Int. J. Syst. Evol. Microbiol.">
        <title>The Global Catalogue of Microorganisms (GCM) 10K type strain sequencing project: providing services to taxonomists for standard genome sequencing and annotation.</title>
        <authorList>
            <consortium name="The Broad Institute Genomics Platform"/>
            <consortium name="The Broad Institute Genome Sequencing Center for Infectious Disease"/>
            <person name="Wu L."/>
            <person name="Ma J."/>
        </authorList>
    </citation>
    <scope>NUCLEOTIDE SEQUENCE [LARGE SCALE GENOMIC DNA]</scope>
    <source>
        <strain evidence="2">CGMCC 1.15439</strain>
    </source>
</reference>
<proteinExistence type="predicted"/>
<evidence type="ECO:0000313" key="2">
    <source>
        <dbReference type="Proteomes" id="UP000620046"/>
    </source>
</evidence>
<comment type="caution">
    <text evidence="1">The sequence shown here is derived from an EMBL/GenBank/DDBJ whole genome shotgun (WGS) entry which is preliminary data.</text>
</comment>
<name>A0ABQ1GD95_9GAMM</name>
<organism evidence="1 2">
    <name type="scientific">Dyella nitratireducens</name>
    <dbReference type="NCBI Taxonomy" id="1849580"/>
    <lineage>
        <taxon>Bacteria</taxon>
        <taxon>Pseudomonadati</taxon>
        <taxon>Pseudomonadota</taxon>
        <taxon>Gammaproteobacteria</taxon>
        <taxon>Lysobacterales</taxon>
        <taxon>Rhodanobacteraceae</taxon>
        <taxon>Dyella</taxon>
    </lineage>
</organism>